<comment type="similarity">
    <text evidence="3">Belongs to the bacterial histone-like protein family.</text>
</comment>
<keyword evidence="1" id="KW-0226">DNA condensation</keyword>
<accession>A0A2H0KT22</accession>
<dbReference type="CDD" id="cd13831">
    <property type="entry name" value="HU"/>
    <property type="match status" value="1"/>
</dbReference>
<protein>
    <submittedName>
        <fullName evidence="4">DNA-binding protein HU</fullName>
    </submittedName>
</protein>
<dbReference type="Proteomes" id="UP000231550">
    <property type="component" value="Unassembled WGS sequence"/>
</dbReference>
<dbReference type="PRINTS" id="PR01727">
    <property type="entry name" value="DNABINDINGHU"/>
</dbReference>
<evidence type="ECO:0000313" key="5">
    <source>
        <dbReference type="Proteomes" id="UP000231550"/>
    </source>
</evidence>
<reference evidence="4 5" key="1">
    <citation type="submission" date="2017-09" db="EMBL/GenBank/DDBJ databases">
        <title>Depth-based differentiation of microbial function through sediment-hosted aquifers and enrichment of novel symbionts in the deep terrestrial subsurface.</title>
        <authorList>
            <person name="Probst A.J."/>
            <person name="Ladd B."/>
            <person name="Jarett J.K."/>
            <person name="Geller-Mcgrath D.E."/>
            <person name="Sieber C.M."/>
            <person name="Emerson J.B."/>
            <person name="Anantharaman K."/>
            <person name="Thomas B.C."/>
            <person name="Malmstrom R."/>
            <person name="Stieglmeier M."/>
            <person name="Klingl A."/>
            <person name="Woyke T."/>
            <person name="Ryan C.M."/>
            <person name="Banfield J.F."/>
        </authorList>
    </citation>
    <scope>NUCLEOTIDE SEQUENCE [LARGE SCALE GENOMIC DNA]</scope>
    <source>
        <strain evidence="4">CG11_big_fil_rev_8_21_14_0_20_44_10</strain>
    </source>
</reference>
<dbReference type="PANTHER" id="PTHR33175:SF3">
    <property type="entry name" value="DNA-BINDING PROTEIN HU-BETA"/>
    <property type="match status" value="1"/>
</dbReference>
<gene>
    <name evidence="4" type="ORF">COV85_02035</name>
</gene>
<dbReference type="PANTHER" id="PTHR33175">
    <property type="entry name" value="DNA-BINDING PROTEIN HU"/>
    <property type="match status" value="1"/>
</dbReference>
<dbReference type="GO" id="GO:0003677">
    <property type="term" value="F:DNA binding"/>
    <property type="evidence" value="ECO:0007669"/>
    <property type="project" value="UniProtKB-KW"/>
</dbReference>
<name>A0A2H0KT22_9BACT</name>
<dbReference type="InterPro" id="IPR000119">
    <property type="entry name" value="Hist_DNA-bd"/>
</dbReference>
<comment type="caution">
    <text evidence="4">The sequence shown here is derived from an EMBL/GenBank/DDBJ whole genome shotgun (WGS) entry which is preliminary data.</text>
</comment>
<evidence type="ECO:0000256" key="3">
    <source>
        <dbReference type="RuleBase" id="RU003939"/>
    </source>
</evidence>
<sequence length="91" mass="9555">MNKDQFIEAVVAATGLSKKDSAGALEAMIETVTKTLEKGDKVAIAGFGTWQVSKRAARAGVNPKTGVKIQIPAMKVPKFKAGKGLKEAIRG</sequence>
<dbReference type="GO" id="GO:0030261">
    <property type="term" value="P:chromosome condensation"/>
    <property type="evidence" value="ECO:0007669"/>
    <property type="project" value="UniProtKB-KW"/>
</dbReference>
<keyword evidence="2 4" id="KW-0238">DNA-binding</keyword>
<dbReference type="EMBL" id="PCVN01000051">
    <property type="protein sequence ID" value="PIQ74445.1"/>
    <property type="molecule type" value="Genomic_DNA"/>
</dbReference>
<dbReference type="SUPFAM" id="SSF47729">
    <property type="entry name" value="IHF-like DNA-binding proteins"/>
    <property type="match status" value="1"/>
</dbReference>
<evidence type="ECO:0000313" key="4">
    <source>
        <dbReference type="EMBL" id="PIQ74445.1"/>
    </source>
</evidence>
<dbReference type="Gene3D" id="4.10.520.10">
    <property type="entry name" value="IHF-like DNA-binding proteins"/>
    <property type="match status" value="1"/>
</dbReference>
<dbReference type="SMART" id="SM00411">
    <property type="entry name" value="BHL"/>
    <property type="match status" value="1"/>
</dbReference>
<dbReference type="Pfam" id="PF00216">
    <property type="entry name" value="Bac_DNA_binding"/>
    <property type="match status" value="1"/>
</dbReference>
<evidence type="ECO:0000256" key="1">
    <source>
        <dbReference type="ARBA" id="ARBA00023067"/>
    </source>
</evidence>
<dbReference type="InterPro" id="IPR010992">
    <property type="entry name" value="IHF-like_DNA-bd_dom_sf"/>
</dbReference>
<evidence type="ECO:0000256" key="2">
    <source>
        <dbReference type="ARBA" id="ARBA00023125"/>
    </source>
</evidence>
<dbReference type="GO" id="GO:0030527">
    <property type="term" value="F:structural constituent of chromatin"/>
    <property type="evidence" value="ECO:0007669"/>
    <property type="project" value="InterPro"/>
</dbReference>
<organism evidence="4 5">
    <name type="scientific">Candidatus Portnoybacteria bacterium CG11_big_fil_rev_8_21_14_0_20_44_10</name>
    <dbReference type="NCBI Taxonomy" id="1974818"/>
    <lineage>
        <taxon>Bacteria</taxon>
        <taxon>Candidatus Portnoyibacteriota</taxon>
    </lineage>
</organism>
<dbReference type="AlphaFoldDB" id="A0A2H0KT22"/>
<proteinExistence type="inferred from homology"/>